<gene>
    <name evidence="3" type="ORF">CNMCM7691_006396</name>
</gene>
<proteinExistence type="predicted"/>
<feature type="region of interest" description="Disordered" evidence="1">
    <location>
        <begin position="209"/>
        <end position="236"/>
    </location>
</feature>
<evidence type="ECO:0000256" key="1">
    <source>
        <dbReference type="SAM" id="MobiDB-lite"/>
    </source>
</evidence>
<evidence type="ECO:0000313" key="4">
    <source>
        <dbReference type="Proteomes" id="UP000641853"/>
    </source>
</evidence>
<dbReference type="AlphaFoldDB" id="A0A8H6R597"/>
<dbReference type="Proteomes" id="UP000641853">
    <property type="component" value="Unassembled WGS sequence"/>
</dbReference>
<feature type="compositionally biased region" description="Gly residues" evidence="1">
    <location>
        <begin position="224"/>
        <end position="236"/>
    </location>
</feature>
<evidence type="ECO:0008006" key="5">
    <source>
        <dbReference type="Google" id="ProtNLM"/>
    </source>
</evidence>
<feature type="chain" id="PRO_5034020563" description="Cell wall protein" evidence="2">
    <location>
        <begin position="25"/>
        <end position="236"/>
    </location>
</feature>
<protein>
    <recommendedName>
        <fullName evidence="5">Cell wall protein</fullName>
    </recommendedName>
</protein>
<feature type="region of interest" description="Disordered" evidence="1">
    <location>
        <begin position="74"/>
        <end position="98"/>
    </location>
</feature>
<evidence type="ECO:0000256" key="2">
    <source>
        <dbReference type="SAM" id="SignalP"/>
    </source>
</evidence>
<evidence type="ECO:0000313" key="3">
    <source>
        <dbReference type="EMBL" id="KAF7184788.1"/>
    </source>
</evidence>
<reference evidence="3" key="1">
    <citation type="submission" date="2020-06" db="EMBL/GenBank/DDBJ databases">
        <title>Draft genome sequences of strains closely related to Aspergillus parafelis and Aspergillus hiratsukae.</title>
        <authorList>
            <person name="Dos Santos R.A.C."/>
            <person name="Rivero-Menendez O."/>
            <person name="Steenwyk J.L."/>
            <person name="Mead M.E."/>
            <person name="Goldman G.H."/>
            <person name="Alastruey-Izquierdo A."/>
            <person name="Rokas A."/>
        </authorList>
    </citation>
    <scope>NUCLEOTIDE SEQUENCE</scope>
    <source>
        <strain evidence="3">CNM-CM7691</strain>
    </source>
</reference>
<feature type="signal peptide" evidence="2">
    <location>
        <begin position="1"/>
        <end position="24"/>
    </location>
</feature>
<comment type="caution">
    <text evidence="3">The sequence shown here is derived from an EMBL/GenBank/DDBJ whole genome shotgun (WGS) entry which is preliminary data.</text>
</comment>
<dbReference type="EMBL" id="JACBAG010001538">
    <property type="protein sequence ID" value="KAF7184788.1"/>
    <property type="molecule type" value="Genomic_DNA"/>
</dbReference>
<name>A0A8H6R597_9EURO</name>
<organism evidence="3 4">
    <name type="scientific">Aspergillus felis</name>
    <dbReference type="NCBI Taxonomy" id="1287682"/>
    <lineage>
        <taxon>Eukaryota</taxon>
        <taxon>Fungi</taxon>
        <taxon>Dikarya</taxon>
        <taxon>Ascomycota</taxon>
        <taxon>Pezizomycotina</taxon>
        <taxon>Eurotiomycetes</taxon>
        <taxon>Eurotiomycetidae</taxon>
        <taxon>Eurotiales</taxon>
        <taxon>Aspergillaceae</taxon>
        <taxon>Aspergillus</taxon>
        <taxon>Aspergillus subgen. Fumigati</taxon>
    </lineage>
</organism>
<keyword evidence="2" id="KW-0732">Signal</keyword>
<accession>A0A8H6R597</accession>
<sequence length="236" mass="24336">MKGLVGGIPLALLVAAVANGHGEAAQDEGPVTLIGGTSGTDGGNSAAIEFDSSYTSSVKDSYKDDHAADVKNTVVVPAPPQPPVPGFRKRDDGDATGGDTTFFGGISGNDEGNSAGIEFDSLYSSIVEDYIKDDHSVDIKNTVVTPPPPPPPHPPFPGFRKRDDGDTTLIGGNSGNDGGNSAAIEFDSSYASAVEDWYKDDHSVDITNHIVKPPPVPGFRKRGGGGTTFIGGRLQG</sequence>
<keyword evidence="4" id="KW-1185">Reference proteome</keyword>